<sequence>MSYFSPLPHEITTNPSLPLDQKPHIQTIRSALRDRINRFRRERNNRIERLTKYEYGQKAVVRYLNTHLYDYLQAFYRKMPYQEMMKTPHYVAIYNTIHNELYQMFEQYEIPKFQADAGKENTGITHPEMVLNAWNKHRAELIRHPNEVPPELKDSLFPELRKLEEPLWELLADELMARWDDAYSPTHNMSKNEWRNYLHRDISKETWMKKQPANYEESEWEQLYPRNWMNHEWYNIDSELQTGSFFDQLSIDDQTKANYQKQVQKFSRLFTTPQDRRRQWMRVSPANLLNQKGLMAGVLQTSNTPMGTNLGHTFALYLATRHLGKTPKQIYARKRLLDKPDEAEADAFIQHLDNELKKVAIRMRKLHRLSSNRPIWRAYRKLELLYKGDPIPNTPEALQQAAKFHKVGIDPTSPVVQNNLRSARYYYSPGDNGYLHPHLPQEDPALSHENMVIIPSALRRLKRRKIRREFLENRLPLYFLENELYPERGDVAAAREMRRQGLDDAVENSNPSRFMEKRENARTR</sequence>
<name>A0A1M4U7T9_9BACL</name>
<evidence type="ECO:0000313" key="3">
    <source>
        <dbReference type="Proteomes" id="UP000184476"/>
    </source>
</evidence>
<feature type="region of interest" description="Disordered" evidence="1">
    <location>
        <begin position="501"/>
        <end position="524"/>
    </location>
</feature>
<dbReference type="RefSeq" id="WP_073152436.1">
    <property type="nucleotide sequence ID" value="NZ_FQVL01000001.1"/>
</dbReference>
<reference evidence="2 3" key="1">
    <citation type="submission" date="2016-11" db="EMBL/GenBank/DDBJ databases">
        <authorList>
            <person name="Jaros S."/>
            <person name="Januszkiewicz K."/>
            <person name="Wedrychowicz H."/>
        </authorList>
    </citation>
    <scope>NUCLEOTIDE SEQUENCE [LARGE SCALE GENOMIC DNA]</scope>
    <source>
        <strain evidence="2 3">DSM 44666</strain>
    </source>
</reference>
<evidence type="ECO:0000313" key="2">
    <source>
        <dbReference type="EMBL" id="SHE52842.1"/>
    </source>
</evidence>
<keyword evidence="3" id="KW-1185">Reference proteome</keyword>
<evidence type="ECO:0000256" key="1">
    <source>
        <dbReference type="SAM" id="MobiDB-lite"/>
    </source>
</evidence>
<protein>
    <submittedName>
        <fullName evidence="2">Uncharacterized protein</fullName>
    </submittedName>
</protein>
<dbReference type="Proteomes" id="UP000184476">
    <property type="component" value="Unassembled WGS sequence"/>
</dbReference>
<accession>A0A1M4U7T9</accession>
<dbReference type="EMBL" id="FQVL01000001">
    <property type="protein sequence ID" value="SHE52842.1"/>
    <property type="molecule type" value="Genomic_DNA"/>
</dbReference>
<dbReference type="AlphaFoldDB" id="A0A1M4U7T9"/>
<organism evidence="2 3">
    <name type="scientific">Seinonella peptonophila</name>
    <dbReference type="NCBI Taxonomy" id="112248"/>
    <lineage>
        <taxon>Bacteria</taxon>
        <taxon>Bacillati</taxon>
        <taxon>Bacillota</taxon>
        <taxon>Bacilli</taxon>
        <taxon>Bacillales</taxon>
        <taxon>Thermoactinomycetaceae</taxon>
        <taxon>Seinonella</taxon>
    </lineage>
</organism>
<gene>
    <name evidence="2" type="ORF">SAMN05444392_101861</name>
</gene>
<feature type="compositionally biased region" description="Basic and acidic residues" evidence="1">
    <location>
        <begin position="514"/>
        <end position="524"/>
    </location>
</feature>
<proteinExistence type="predicted"/>